<name>A0A1H3W4Z2_9BACT</name>
<sequence>MKIKIGKKEAVLSFGMICWEQVQAYLLQESAVSEGLSDEQKVKRNRTANSRNISNLIMAAIANEEEITGQEQGFTYDEVFRWVISSGVTEEGYKAMRKVDEALSNMFVYKEFIKTADNIKKKAMIP</sequence>
<keyword evidence="2" id="KW-1185">Reference proteome</keyword>
<dbReference type="STRING" id="551991.SAMN05192529_102137"/>
<organism evidence="1 2">
    <name type="scientific">Arachidicoccus rhizosphaerae</name>
    <dbReference type="NCBI Taxonomy" id="551991"/>
    <lineage>
        <taxon>Bacteria</taxon>
        <taxon>Pseudomonadati</taxon>
        <taxon>Bacteroidota</taxon>
        <taxon>Chitinophagia</taxon>
        <taxon>Chitinophagales</taxon>
        <taxon>Chitinophagaceae</taxon>
        <taxon>Arachidicoccus</taxon>
    </lineage>
</organism>
<proteinExistence type="predicted"/>
<gene>
    <name evidence="1" type="ORF">SAMN05192529_102137</name>
</gene>
<evidence type="ECO:0000313" key="1">
    <source>
        <dbReference type="EMBL" id="SDZ82147.1"/>
    </source>
</evidence>
<reference evidence="1 2" key="1">
    <citation type="submission" date="2016-10" db="EMBL/GenBank/DDBJ databases">
        <authorList>
            <person name="de Groot N.N."/>
        </authorList>
    </citation>
    <scope>NUCLEOTIDE SEQUENCE [LARGE SCALE GENOMIC DNA]</scope>
    <source>
        <strain evidence="1 2">Vu-144</strain>
    </source>
</reference>
<accession>A0A1H3W4Z2</accession>
<dbReference type="Proteomes" id="UP000199041">
    <property type="component" value="Unassembled WGS sequence"/>
</dbReference>
<evidence type="ECO:0000313" key="2">
    <source>
        <dbReference type="Proteomes" id="UP000199041"/>
    </source>
</evidence>
<dbReference type="EMBL" id="FNQY01000002">
    <property type="protein sequence ID" value="SDZ82147.1"/>
    <property type="molecule type" value="Genomic_DNA"/>
</dbReference>
<dbReference type="RefSeq" id="WP_091393101.1">
    <property type="nucleotide sequence ID" value="NZ_FNQY01000002.1"/>
</dbReference>
<dbReference type="AlphaFoldDB" id="A0A1H3W4Z2"/>
<protein>
    <submittedName>
        <fullName evidence="1">Uncharacterized protein</fullName>
    </submittedName>
</protein>